<sequence length="106" mass="12412">MYDRSKFLNQLDRVVYTVATDAKHLAIQDNSVDFAVTFAGLNNIPSPLLAYKEIYRVLKKSSKLFALNMFVDLDSRTFKQAKEWNYDRAMNQEQMEKDLNLLDLKK</sequence>
<dbReference type="InterPro" id="IPR013216">
    <property type="entry name" value="Methyltransf_11"/>
</dbReference>
<dbReference type="Pfam" id="PF08241">
    <property type="entry name" value="Methyltransf_11"/>
    <property type="match status" value="1"/>
</dbReference>
<gene>
    <name evidence="2" type="ORF">S03H2_61334</name>
</gene>
<feature type="non-terminal residue" evidence="2">
    <location>
        <position position="106"/>
    </location>
</feature>
<reference evidence="2" key="1">
    <citation type="journal article" date="2014" name="Front. Microbiol.">
        <title>High frequency of phylogenetically diverse reductive dehalogenase-homologous genes in deep subseafloor sedimentary metagenomes.</title>
        <authorList>
            <person name="Kawai M."/>
            <person name="Futagami T."/>
            <person name="Toyoda A."/>
            <person name="Takaki Y."/>
            <person name="Nishi S."/>
            <person name="Hori S."/>
            <person name="Arai W."/>
            <person name="Tsubouchi T."/>
            <person name="Morono Y."/>
            <person name="Uchiyama I."/>
            <person name="Ito T."/>
            <person name="Fujiyama A."/>
            <person name="Inagaki F."/>
            <person name="Takami H."/>
        </authorList>
    </citation>
    <scope>NUCLEOTIDE SEQUENCE</scope>
    <source>
        <strain evidence="2">Expedition CK06-06</strain>
    </source>
</reference>
<accession>X1ILZ3</accession>
<dbReference type="GO" id="GO:0008757">
    <property type="term" value="F:S-adenosylmethionine-dependent methyltransferase activity"/>
    <property type="evidence" value="ECO:0007669"/>
    <property type="project" value="InterPro"/>
</dbReference>
<dbReference type="Gene3D" id="3.40.50.150">
    <property type="entry name" value="Vaccinia Virus protein VP39"/>
    <property type="match status" value="1"/>
</dbReference>
<dbReference type="EMBL" id="BARU01039587">
    <property type="protein sequence ID" value="GAH82737.1"/>
    <property type="molecule type" value="Genomic_DNA"/>
</dbReference>
<evidence type="ECO:0000313" key="2">
    <source>
        <dbReference type="EMBL" id="GAH82737.1"/>
    </source>
</evidence>
<dbReference type="SUPFAM" id="SSF53335">
    <property type="entry name" value="S-adenosyl-L-methionine-dependent methyltransferases"/>
    <property type="match status" value="1"/>
</dbReference>
<name>X1ILZ3_9ZZZZ</name>
<evidence type="ECO:0000259" key="1">
    <source>
        <dbReference type="Pfam" id="PF08241"/>
    </source>
</evidence>
<organism evidence="2">
    <name type="scientific">marine sediment metagenome</name>
    <dbReference type="NCBI Taxonomy" id="412755"/>
    <lineage>
        <taxon>unclassified sequences</taxon>
        <taxon>metagenomes</taxon>
        <taxon>ecological metagenomes</taxon>
    </lineage>
</organism>
<dbReference type="InterPro" id="IPR029063">
    <property type="entry name" value="SAM-dependent_MTases_sf"/>
</dbReference>
<protein>
    <recommendedName>
        <fullName evidence="1">Methyltransferase type 11 domain-containing protein</fullName>
    </recommendedName>
</protein>
<feature type="domain" description="Methyltransferase type 11" evidence="1">
    <location>
        <begin position="10"/>
        <end position="65"/>
    </location>
</feature>
<comment type="caution">
    <text evidence="2">The sequence shown here is derived from an EMBL/GenBank/DDBJ whole genome shotgun (WGS) entry which is preliminary data.</text>
</comment>
<proteinExistence type="predicted"/>
<dbReference type="AlphaFoldDB" id="X1ILZ3"/>